<dbReference type="GO" id="GO:0005886">
    <property type="term" value="C:plasma membrane"/>
    <property type="evidence" value="ECO:0007669"/>
    <property type="project" value="TreeGrafter"/>
</dbReference>
<evidence type="ECO:0000259" key="6">
    <source>
        <dbReference type="Pfam" id="PF01957"/>
    </source>
</evidence>
<evidence type="ECO:0000256" key="4">
    <source>
        <dbReference type="ARBA" id="ARBA00023136"/>
    </source>
</evidence>
<dbReference type="RefSeq" id="WP_045551194.1">
    <property type="nucleotide sequence ID" value="NZ_JZDQ02000022.1"/>
</dbReference>
<organism evidence="7 8">
    <name type="scientific">Nocardioides luteus</name>
    <dbReference type="NCBI Taxonomy" id="1844"/>
    <lineage>
        <taxon>Bacteria</taxon>
        <taxon>Bacillati</taxon>
        <taxon>Actinomycetota</taxon>
        <taxon>Actinomycetes</taxon>
        <taxon>Propionibacteriales</taxon>
        <taxon>Nocardioidaceae</taxon>
        <taxon>Nocardioides</taxon>
    </lineage>
</organism>
<feature type="transmembrane region" description="Helical" evidence="5">
    <location>
        <begin position="50"/>
        <end position="68"/>
    </location>
</feature>
<dbReference type="InterPro" id="IPR012340">
    <property type="entry name" value="NA-bd_OB-fold"/>
</dbReference>
<evidence type="ECO:0000256" key="5">
    <source>
        <dbReference type="SAM" id="Phobius"/>
    </source>
</evidence>
<keyword evidence="3 5" id="KW-1133">Transmembrane helix</keyword>
<dbReference type="Gene3D" id="2.40.50.140">
    <property type="entry name" value="Nucleic acid-binding proteins"/>
    <property type="match status" value="1"/>
</dbReference>
<keyword evidence="4 5" id="KW-0472">Membrane</keyword>
<protein>
    <recommendedName>
        <fullName evidence="6">NfeD-like C-terminal domain-containing protein</fullName>
    </recommendedName>
</protein>
<feature type="transmembrane region" description="Helical" evidence="5">
    <location>
        <begin position="12"/>
        <end position="38"/>
    </location>
</feature>
<dbReference type="AlphaFoldDB" id="A0A1J4N2E1"/>
<dbReference type="OrthoDB" id="9792945at2"/>
<dbReference type="Pfam" id="PF01957">
    <property type="entry name" value="NfeD"/>
    <property type="match status" value="1"/>
</dbReference>
<evidence type="ECO:0000256" key="2">
    <source>
        <dbReference type="ARBA" id="ARBA00022692"/>
    </source>
</evidence>
<evidence type="ECO:0000256" key="3">
    <source>
        <dbReference type="ARBA" id="ARBA00022989"/>
    </source>
</evidence>
<comment type="subcellular location">
    <subcellularLocation>
        <location evidence="1">Membrane</location>
        <topology evidence="1">Multi-pass membrane protein</topology>
    </subcellularLocation>
</comment>
<evidence type="ECO:0000256" key="1">
    <source>
        <dbReference type="ARBA" id="ARBA00004141"/>
    </source>
</evidence>
<gene>
    <name evidence="7" type="ORF">UG56_016090</name>
</gene>
<dbReference type="PANTHER" id="PTHR33507:SF3">
    <property type="entry name" value="INNER MEMBRANE PROTEIN YBBJ"/>
    <property type="match status" value="1"/>
</dbReference>
<dbReference type="InterPro" id="IPR052165">
    <property type="entry name" value="Membrane_assoc_protease"/>
</dbReference>
<dbReference type="InterPro" id="IPR002810">
    <property type="entry name" value="NfeD-like_C"/>
</dbReference>
<feature type="domain" description="NfeD-like C-terminal" evidence="6">
    <location>
        <begin position="87"/>
        <end position="146"/>
    </location>
</feature>
<name>A0A1J4N2E1_9ACTN</name>
<dbReference type="PANTHER" id="PTHR33507">
    <property type="entry name" value="INNER MEMBRANE PROTEIN YBBJ"/>
    <property type="match status" value="1"/>
</dbReference>
<reference evidence="7" key="1">
    <citation type="submission" date="2016-10" db="EMBL/GenBank/DDBJ databases">
        <title>Draft Genome Sequence of Nocardioides luteus Strain BAFB, an Alkane-Degrading Bacterium Isolated from JP-7 Polluted Soil.</title>
        <authorList>
            <person name="Brown L."/>
            <person name="Ruiz O.N."/>
            <person name="Gunasekera T."/>
        </authorList>
    </citation>
    <scope>NUCLEOTIDE SEQUENCE [LARGE SCALE GENOMIC DNA]</scope>
    <source>
        <strain evidence="7">BAFB</strain>
    </source>
</reference>
<evidence type="ECO:0000313" key="8">
    <source>
        <dbReference type="Proteomes" id="UP000033772"/>
    </source>
</evidence>
<keyword evidence="2 5" id="KW-0812">Transmembrane</keyword>
<dbReference type="Proteomes" id="UP000033772">
    <property type="component" value="Unassembled WGS sequence"/>
</dbReference>
<accession>A0A1J4N2E1</accession>
<keyword evidence="8" id="KW-1185">Reference proteome</keyword>
<sequence>MDWQEWDWAIWTALGALLVVGELFSLDLILLMLATGAFAGAVTGAFTDSFVIQAIVALVVSVSMLAVVRPGLARRLHNGPEIQIGAQKLIGVQAVSTVEISAHKPGQLKLEGELWTAQPYDETLVIAAGTPVEVLEIRGATAYVHPLPELGTP</sequence>
<evidence type="ECO:0000313" key="7">
    <source>
        <dbReference type="EMBL" id="OIJ25702.1"/>
    </source>
</evidence>
<comment type="caution">
    <text evidence="7">The sequence shown here is derived from an EMBL/GenBank/DDBJ whole genome shotgun (WGS) entry which is preliminary data.</text>
</comment>
<dbReference type="STRING" id="1844.UG56_016090"/>
<dbReference type="EMBL" id="JZDQ02000022">
    <property type="protein sequence ID" value="OIJ25702.1"/>
    <property type="molecule type" value="Genomic_DNA"/>
</dbReference>
<proteinExistence type="predicted"/>